<dbReference type="RefSeq" id="WP_215626378.1">
    <property type="nucleotide sequence ID" value="NZ_CP067089.2"/>
</dbReference>
<dbReference type="PANTHER" id="PTHR45228">
    <property type="entry name" value="CYCLIC DI-GMP PHOSPHODIESTERASE TM_0186-RELATED"/>
    <property type="match status" value="1"/>
</dbReference>
<evidence type="ECO:0000259" key="2">
    <source>
        <dbReference type="PROSITE" id="PS51832"/>
    </source>
</evidence>
<dbReference type="InterPro" id="IPR052020">
    <property type="entry name" value="Cyclic_di-GMP/3'3'-cGAMP_PDE"/>
</dbReference>
<evidence type="ECO:0000313" key="4">
    <source>
        <dbReference type="Proteomes" id="UP000595917"/>
    </source>
</evidence>
<dbReference type="KEGG" id="bhc:JFL75_19415"/>
<accession>A0A7T7XMQ3</accession>
<dbReference type="AlphaFoldDB" id="A0A7T7XMQ3"/>
<dbReference type="SMART" id="SM00471">
    <property type="entry name" value="HDc"/>
    <property type="match status" value="1"/>
</dbReference>
<dbReference type="Proteomes" id="UP000595917">
    <property type="component" value="Chromosome"/>
</dbReference>
<keyword evidence="4" id="KW-1185">Reference proteome</keyword>
<dbReference type="InterPro" id="IPR037522">
    <property type="entry name" value="HD_GYP_dom"/>
</dbReference>
<reference evidence="3" key="1">
    <citation type="submission" date="2021-01" db="EMBL/GenBank/DDBJ databases">
        <title>Description of Breznakiella homolactica.</title>
        <authorList>
            <person name="Song Y."/>
            <person name="Brune A."/>
        </authorList>
    </citation>
    <scope>NUCLEOTIDE SEQUENCE</scope>
    <source>
        <strain evidence="3">RmG30</strain>
    </source>
</reference>
<proteinExistence type="predicted"/>
<dbReference type="EMBL" id="CP067089">
    <property type="protein sequence ID" value="QQO09073.1"/>
    <property type="molecule type" value="Genomic_DNA"/>
</dbReference>
<evidence type="ECO:0000256" key="1">
    <source>
        <dbReference type="SAM" id="MobiDB-lite"/>
    </source>
</evidence>
<organism evidence="3 4">
    <name type="scientific">Breznakiella homolactica</name>
    <dbReference type="NCBI Taxonomy" id="2798577"/>
    <lineage>
        <taxon>Bacteria</taxon>
        <taxon>Pseudomonadati</taxon>
        <taxon>Spirochaetota</taxon>
        <taxon>Spirochaetia</taxon>
        <taxon>Spirochaetales</taxon>
        <taxon>Breznakiellaceae</taxon>
        <taxon>Breznakiella</taxon>
    </lineage>
</organism>
<dbReference type="Pfam" id="PF13487">
    <property type="entry name" value="HD_5"/>
    <property type="match status" value="1"/>
</dbReference>
<dbReference type="PANTHER" id="PTHR45228:SF8">
    <property type="entry name" value="TWO-COMPONENT RESPONSE REGULATOR-RELATED"/>
    <property type="match status" value="1"/>
</dbReference>
<dbReference type="PROSITE" id="PS51832">
    <property type="entry name" value="HD_GYP"/>
    <property type="match status" value="1"/>
</dbReference>
<gene>
    <name evidence="3" type="ORF">JFL75_19415</name>
</gene>
<evidence type="ECO:0000313" key="3">
    <source>
        <dbReference type="EMBL" id="QQO09073.1"/>
    </source>
</evidence>
<feature type="compositionally biased region" description="Basic and acidic residues" evidence="1">
    <location>
        <begin position="201"/>
        <end position="216"/>
    </location>
</feature>
<dbReference type="InterPro" id="IPR003607">
    <property type="entry name" value="HD/PDEase_dom"/>
</dbReference>
<dbReference type="CDD" id="cd00077">
    <property type="entry name" value="HDc"/>
    <property type="match status" value="1"/>
</dbReference>
<name>A0A7T7XMQ3_9SPIR</name>
<feature type="domain" description="HD-GYP" evidence="2">
    <location>
        <begin position="1"/>
        <end position="201"/>
    </location>
</feature>
<dbReference type="Gene3D" id="1.10.3210.10">
    <property type="entry name" value="Hypothetical protein af1432"/>
    <property type="match status" value="1"/>
</dbReference>
<feature type="region of interest" description="Disordered" evidence="1">
    <location>
        <begin position="201"/>
        <end position="222"/>
    </location>
</feature>
<protein>
    <submittedName>
        <fullName evidence="3">HD domain-containing protein</fullName>
    </submittedName>
</protein>
<sequence length="222" mass="25000">MLAMATDIRDHSTGDHIWRVTEFVRVLTWKLLDKPDNSHGLSFDQVQDIVKASKLHDLGKIAIPDQILRKADKLTAGEFEIVKEHPLQGARFLDGFADPLGDDVFLSIARDIALYHHEKWDGTGYPTGLMGEDIPLSARIVAIADVYDALISIRPYKKAFTHEDSVEIIINDSERHFDPYLVELFGECTDVFKPIPEEAIRRSRKSGSDGEQKWSTDKGTGL</sequence>
<dbReference type="SUPFAM" id="SSF109604">
    <property type="entry name" value="HD-domain/PDEase-like"/>
    <property type="match status" value="1"/>
</dbReference>